<name>A0A1I3IDZ8_9SPIR</name>
<evidence type="ECO:0000313" key="3">
    <source>
        <dbReference type="EMBL" id="SFI46156.1"/>
    </source>
</evidence>
<keyword evidence="4" id="KW-1185">Reference proteome</keyword>
<sequence length="227" mass="24535">MPTYIGLQSMIEISQHAQNIIGSHDAIAALETKDHARLLVISDSHGRYGTFESIVRGYGANCDALIFCGDGVSDIANLLYTAKSDKKLAACVPPVIAAVHGNCDPSSYPLDKGTLYFSGMIELKVNGRGILITHGHEQGVDYGVETLGLEMQVSECTTAFYGHTHVAREENFKNFKIVNPGSCSRPRGGQPAGFAIATVEKTFVDIAFIKMEMGSDGVTECKIWNPY</sequence>
<evidence type="ECO:0000256" key="1">
    <source>
        <dbReference type="ARBA" id="ARBA00008950"/>
    </source>
</evidence>
<evidence type="ECO:0000259" key="2">
    <source>
        <dbReference type="Pfam" id="PF12850"/>
    </source>
</evidence>
<dbReference type="SUPFAM" id="SSF56300">
    <property type="entry name" value="Metallo-dependent phosphatases"/>
    <property type="match status" value="1"/>
</dbReference>
<dbReference type="AlphaFoldDB" id="A0A1I3IDZ8"/>
<gene>
    <name evidence="3" type="ORF">SAMN04487775_101534</name>
</gene>
<dbReference type="InterPro" id="IPR029052">
    <property type="entry name" value="Metallo-depent_PP-like"/>
</dbReference>
<proteinExistence type="inferred from homology"/>
<dbReference type="InterPro" id="IPR024654">
    <property type="entry name" value="Calcineurin-like_PHP_lpxH"/>
</dbReference>
<protein>
    <recommendedName>
        <fullName evidence="2">Calcineurin-like phosphoesterase domain-containing protein</fullName>
    </recommendedName>
</protein>
<comment type="similarity">
    <text evidence="1">Belongs to the metallophosphoesterase superfamily. YfcE family.</text>
</comment>
<feature type="domain" description="Calcineurin-like phosphoesterase" evidence="2">
    <location>
        <begin position="37"/>
        <end position="201"/>
    </location>
</feature>
<dbReference type="Pfam" id="PF12850">
    <property type="entry name" value="Metallophos_2"/>
    <property type="match status" value="1"/>
</dbReference>
<organism evidence="3 4">
    <name type="scientific">Treponema bryantii</name>
    <dbReference type="NCBI Taxonomy" id="163"/>
    <lineage>
        <taxon>Bacteria</taxon>
        <taxon>Pseudomonadati</taxon>
        <taxon>Spirochaetota</taxon>
        <taxon>Spirochaetia</taxon>
        <taxon>Spirochaetales</taxon>
        <taxon>Treponemataceae</taxon>
        <taxon>Treponema</taxon>
    </lineage>
</organism>
<dbReference type="Proteomes" id="UP000182737">
    <property type="component" value="Unassembled WGS sequence"/>
</dbReference>
<dbReference type="EMBL" id="FORI01000001">
    <property type="protein sequence ID" value="SFI46156.1"/>
    <property type="molecule type" value="Genomic_DNA"/>
</dbReference>
<accession>A0A1I3IDZ8</accession>
<reference evidence="4" key="1">
    <citation type="submission" date="2016-10" db="EMBL/GenBank/DDBJ databases">
        <authorList>
            <person name="Varghese N."/>
            <person name="Submissions S."/>
        </authorList>
    </citation>
    <scope>NUCLEOTIDE SEQUENCE [LARGE SCALE GENOMIC DNA]</scope>
    <source>
        <strain evidence="4">XBD1002</strain>
    </source>
</reference>
<dbReference type="Gene3D" id="3.60.21.10">
    <property type="match status" value="1"/>
</dbReference>
<evidence type="ECO:0000313" key="4">
    <source>
        <dbReference type="Proteomes" id="UP000182737"/>
    </source>
</evidence>